<proteinExistence type="predicted"/>
<name>A0A7J5U1F8_9BACT</name>
<evidence type="ECO:0000313" key="2">
    <source>
        <dbReference type="Proteomes" id="UP000488299"/>
    </source>
</evidence>
<organism evidence="1 2">
    <name type="scientific">Rudanella paleaurantiibacter</name>
    <dbReference type="NCBI Taxonomy" id="2614655"/>
    <lineage>
        <taxon>Bacteria</taxon>
        <taxon>Pseudomonadati</taxon>
        <taxon>Bacteroidota</taxon>
        <taxon>Cytophagia</taxon>
        <taxon>Cytophagales</taxon>
        <taxon>Cytophagaceae</taxon>
        <taxon>Rudanella</taxon>
    </lineage>
</organism>
<dbReference type="Proteomes" id="UP000488299">
    <property type="component" value="Unassembled WGS sequence"/>
</dbReference>
<comment type="caution">
    <text evidence="1">The sequence shown here is derived from an EMBL/GenBank/DDBJ whole genome shotgun (WGS) entry which is preliminary data.</text>
</comment>
<gene>
    <name evidence="1" type="ORF">F5984_14885</name>
</gene>
<sequence>MLVSCLPQKEEVPPLTGVYKATAQFVTSFDGQTSTQVINGTLTVYSDETDQITFTQDILGHNGIYEADRTSDVAFTLVKSIQKITVNTVEYEGVLRGNGQFSADKRSLTMNTATDLVINGKLASQTMHLNAKL</sequence>
<dbReference type="RefSeq" id="WP_152125013.1">
    <property type="nucleotide sequence ID" value="NZ_WELI01000005.1"/>
</dbReference>
<evidence type="ECO:0000313" key="1">
    <source>
        <dbReference type="EMBL" id="KAB7730430.1"/>
    </source>
</evidence>
<dbReference type="EMBL" id="WELI01000005">
    <property type="protein sequence ID" value="KAB7730430.1"/>
    <property type="molecule type" value="Genomic_DNA"/>
</dbReference>
<reference evidence="1 2" key="1">
    <citation type="submission" date="2019-10" db="EMBL/GenBank/DDBJ databases">
        <title>Rudanella paleaurantiibacter sp. nov., isolated from sludge.</title>
        <authorList>
            <person name="Xu S.Q."/>
        </authorList>
    </citation>
    <scope>NUCLEOTIDE SEQUENCE [LARGE SCALE GENOMIC DNA]</scope>
    <source>
        <strain evidence="1 2">HX-22-17</strain>
    </source>
</reference>
<protein>
    <submittedName>
        <fullName evidence="1">Uncharacterized protein</fullName>
    </submittedName>
</protein>
<keyword evidence="2" id="KW-1185">Reference proteome</keyword>
<accession>A0A7J5U1F8</accession>
<dbReference type="AlphaFoldDB" id="A0A7J5U1F8"/>